<accession>A0A812VWA3</accession>
<feature type="region of interest" description="Disordered" evidence="1">
    <location>
        <begin position="714"/>
        <end position="742"/>
    </location>
</feature>
<dbReference type="CDD" id="cd02257">
    <property type="entry name" value="Peptidase_C19"/>
    <property type="match status" value="1"/>
</dbReference>
<feature type="compositionally biased region" description="Polar residues" evidence="1">
    <location>
        <begin position="1002"/>
        <end position="1018"/>
    </location>
</feature>
<feature type="compositionally biased region" description="Basic and acidic residues" evidence="1">
    <location>
        <begin position="975"/>
        <end position="987"/>
    </location>
</feature>
<protein>
    <recommendedName>
        <fullName evidence="2">Reverse transcriptase domain-containing protein</fullName>
    </recommendedName>
</protein>
<dbReference type="SUPFAM" id="SSF54001">
    <property type="entry name" value="Cysteine proteinases"/>
    <property type="match status" value="1"/>
</dbReference>
<dbReference type="PROSITE" id="PS00973">
    <property type="entry name" value="USP_2"/>
    <property type="match status" value="1"/>
</dbReference>
<dbReference type="OrthoDB" id="418748at2759"/>
<keyword evidence="4" id="KW-1185">Reference proteome</keyword>
<evidence type="ECO:0000313" key="4">
    <source>
        <dbReference type="Proteomes" id="UP000601435"/>
    </source>
</evidence>
<evidence type="ECO:0000313" key="3">
    <source>
        <dbReference type="EMBL" id="CAE7659293.1"/>
    </source>
</evidence>
<feature type="region of interest" description="Disordered" evidence="1">
    <location>
        <begin position="941"/>
        <end position="1050"/>
    </location>
</feature>
<dbReference type="Proteomes" id="UP000601435">
    <property type="component" value="Unassembled WGS sequence"/>
</dbReference>
<dbReference type="GO" id="GO:0016579">
    <property type="term" value="P:protein deubiquitination"/>
    <property type="evidence" value="ECO:0007669"/>
    <property type="project" value="InterPro"/>
</dbReference>
<dbReference type="PROSITE" id="PS50878">
    <property type="entry name" value="RT_POL"/>
    <property type="match status" value="1"/>
</dbReference>
<dbReference type="InterPro" id="IPR036691">
    <property type="entry name" value="Endo/exonu/phosph_ase_sf"/>
</dbReference>
<reference evidence="3" key="1">
    <citation type="submission" date="2021-02" db="EMBL/GenBank/DDBJ databases">
        <authorList>
            <person name="Dougan E. K."/>
            <person name="Rhodes N."/>
            <person name="Thang M."/>
            <person name="Chan C."/>
        </authorList>
    </citation>
    <scope>NUCLEOTIDE SEQUENCE</scope>
</reference>
<proteinExistence type="predicted"/>
<comment type="caution">
    <text evidence="3">The sequence shown here is derived from an EMBL/GenBank/DDBJ whole genome shotgun (WGS) entry which is preliminary data.</text>
</comment>
<organism evidence="3 4">
    <name type="scientific">Symbiodinium necroappetens</name>
    <dbReference type="NCBI Taxonomy" id="1628268"/>
    <lineage>
        <taxon>Eukaryota</taxon>
        <taxon>Sar</taxon>
        <taxon>Alveolata</taxon>
        <taxon>Dinophyceae</taxon>
        <taxon>Suessiales</taxon>
        <taxon>Symbiodiniaceae</taxon>
        <taxon>Symbiodinium</taxon>
    </lineage>
</organism>
<feature type="domain" description="Reverse transcriptase" evidence="2">
    <location>
        <begin position="362"/>
        <end position="652"/>
    </location>
</feature>
<dbReference type="Gene3D" id="3.60.10.10">
    <property type="entry name" value="Endonuclease/exonuclease/phosphatase"/>
    <property type="match status" value="1"/>
</dbReference>
<feature type="region of interest" description="Disordered" evidence="1">
    <location>
        <begin position="364"/>
        <end position="385"/>
    </location>
</feature>
<dbReference type="Gene3D" id="3.90.70.10">
    <property type="entry name" value="Cysteine proteinases"/>
    <property type="match status" value="1"/>
</dbReference>
<dbReference type="EMBL" id="CAJNJA010031656">
    <property type="protein sequence ID" value="CAE7659293.1"/>
    <property type="molecule type" value="Genomic_DNA"/>
</dbReference>
<dbReference type="Pfam" id="PF00078">
    <property type="entry name" value="RVT_1"/>
    <property type="match status" value="1"/>
</dbReference>
<sequence length="1345" mass="151269">MTVQETHWSFTSEWQSQGHWLIHSSLEKPTRSAGILQILRQDFVSTQQVRTAHVVPGRLVHTRLATEPISLITVYQHCWSTNSTQTPTQDKLLEVREQLWTQLHRLVGSIAQRHQLVIAGDFNTPCLALEDRPHLVRAAVRLDRSAPTQKDHGRLQSLLRDHSLAAVSSFGRTAAAATYLSGSGPKTIKTRIDFILCRAHQSDRITKTARPLQHVPFVPTTGNRHLPLTATMPWPHRRLLPRNTPGPKKWTLTAINTVLGQCPELSQKYSHVVECRLKLHPCRPGEDPCDHLNAHLTRAWEDVVETLGIQLDHPRPEVAEPSLPETSIKQLWHLKHLLKQQPTTTFAQRSQALQLRQSVRNLQNELRKRSRQRKQERVDSILQQAESTASPSSLYRAVRLLAPKQRHCRIQLRDAEGQLMSPTGELQAIAAHFRSIYGQRTTALQAPVPQSALSFDPLEVQQALARLPASKALPPEYAPAGETPQTIAGGLSLSLDIDKAFDSLPRDQLVLAMQEAALTSEEIALAVHIHEAARLHFQISDQETDLPLQQGIRQGCGLSPLLWSLATSRLYQVYLRTTQERREPAGEPTLYADDVWTSWLIHSQEQFKASLRAAGTLIQILEEAGLRVSPTKTVMLYALQGTAARSTLKAKLTKLDTGCPDPHLPWGEGWQTYWRLSKVLEQMTQRHLQKTPCFPTPALEAVRLHVSKSHQLQVRQAGPTEAITSTSEAKPEPALQLATSPAGTQDPAQKHLFLVPSPEQHVPFPADERGRFLWLHGREGLSQCRHCLRKCNTWYDLRVHITTKACSVLAPDGYTELPAKLNLNPRPLFHQPELQLMLAEDWERVASWIKLHRPQAQHYCPFCHQWLLQPRGLRGTPNAGSPQTFSLRYLTHSRSFLLPMAILQPEPINPEDLHEATKELDAINAQMKLVDQRKLTVATPLGRASMPMSPLPAPEGELGQGAMPMLGVSNSDNNQEERPAKWQRENFKGGTSQGKGKGHSGRGSQMVQAPQQSQNRQPAPTRRYGRPQPPQQPPRSWGRQGYAPSSESEIQHLQSMCHTMARLLMRHEDALSILQQSTTWVLFLTTQQPRTIIPELYSTAQAWYDLKQNNAESITLPMRTILWQKLMSMLAQRAQKVLDDQEAQAQAEDLDLYDPNHGFKYQKWDNKEGAMKMIPGKDPLPAKRIVEIAKELSVLSTGPGTDKAMRAWRNPARQQDAADFLLDEGGVCPLILSGIHDAATESGIATKLHHRIKAEPDILLPQWTPTGILWRTYQLHAMIQHIGDSATTGHYRAALQPATSSRPPDESWFHTDDNQEAQRVNIDALETTSYILFYKIRHAEDGIGP</sequence>
<dbReference type="InterPro" id="IPR001394">
    <property type="entry name" value="Peptidase_C19_UCH"/>
</dbReference>
<gene>
    <name evidence="3" type="ORF">SNEC2469_LOCUS18699</name>
</gene>
<evidence type="ECO:0000256" key="1">
    <source>
        <dbReference type="SAM" id="MobiDB-lite"/>
    </source>
</evidence>
<dbReference type="SUPFAM" id="SSF56219">
    <property type="entry name" value="DNase I-like"/>
    <property type="match status" value="1"/>
</dbReference>
<evidence type="ECO:0000259" key="2">
    <source>
        <dbReference type="PROSITE" id="PS50878"/>
    </source>
</evidence>
<dbReference type="InterPro" id="IPR018200">
    <property type="entry name" value="USP_CS"/>
</dbReference>
<name>A0A812VWA3_9DINO</name>
<dbReference type="InterPro" id="IPR038765">
    <property type="entry name" value="Papain-like_cys_pep_sf"/>
</dbReference>
<dbReference type="GO" id="GO:0004843">
    <property type="term" value="F:cysteine-type deubiquitinase activity"/>
    <property type="evidence" value="ECO:0007669"/>
    <property type="project" value="InterPro"/>
</dbReference>
<dbReference type="Pfam" id="PF00443">
    <property type="entry name" value="UCH"/>
    <property type="match status" value="1"/>
</dbReference>
<dbReference type="InterPro" id="IPR000477">
    <property type="entry name" value="RT_dom"/>
</dbReference>